<evidence type="ECO:0000313" key="2">
    <source>
        <dbReference type="EMBL" id="EDM74759.1"/>
    </source>
</evidence>
<proteinExistence type="predicted"/>
<protein>
    <submittedName>
        <fullName evidence="2">Dienelactone hydrolase</fullName>
    </submittedName>
</protein>
<evidence type="ECO:0000313" key="3">
    <source>
        <dbReference type="Proteomes" id="UP000005801"/>
    </source>
</evidence>
<organism evidence="2 3">
    <name type="scientific">Plesiocystis pacifica SIR-1</name>
    <dbReference type="NCBI Taxonomy" id="391625"/>
    <lineage>
        <taxon>Bacteria</taxon>
        <taxon>Pseudomonadati</taxon>
        <taxon>Myxococcota</taxon>
        <taxon>Polyangia</taxon>
        <taxon>Nannocystales</taxon>
        <taxon>Nannocystaceae</taxon>
        <taxon>Plesiocystis</taxon>
    </lineage>
</organism>
<reference evidence="2 3" key="1">
    <citation type="submission" date="2007-06" db="EMBL/GenBank/DDBJ databases">
        <authorList>
            <person name="Shimkets L."/>
            <person name="Ferriera S."/>
            <person name="Johnson J."/>
            <person name="Kravitz S."/>
            <person name="Beeson K."/>
            <person name="Sutton G."/>
            <person name="Rogers Y.-H."/>
            <person name="Friedman R."/>
            <person name="Frazier M."/>
            <person name="Venter J.C."/>
        </authorList>
    </citation>
    <scope>NUCLEOTIDE SEQUENCE [LARGE SCALE GENOMIC DNA]</scope>
    <source>
        <strain evidence="2 3">SIR-1</strain>
    </source>
</reference>
<name>A6GH90_9BACT</name>
<dbReference type="Proteomes" id="UP000005801">
    <property type="component" value="Unassembled WGS sequence"/>
</dbReference>
<feature type="domain" description="Dienelactone hydrolase" evidence="1">
    <location>
        <begin position="51"/>
        <end position="301"/>
    </location>
</feature>
<keyword evidence="2" id="KW-0378">Hydrolase</keyword>
<dbReference type="SUPFAM" id="SSF53474">
    <property type="entry name" value="alpha/beta-Hydrolases"/>
    <property type="match status" value="1"/>
</dbReference>
<dbReference type="InterPro" id="IPR002925">
    <property type="entry name" value="Dienelactn_hydro"/>
</dbReference>
<comment type="caution">
    <text evidence="2">The sequence shown here is derived from an EMBL/GenBank/DDBJ whole genome shotgun (WGS) entry which is preliminary data.</text>
</comment>
<sequence length="304" mass="33222">MVALCACNPRPKGDGAVACGELEPRNDDEVALCNELDQAVIARVAVPEGEPPASGWPTVVMLHGSGGLFRYGDPSCLEDVHDQFRIWPELLTSRGIAVVLPASFYSRGICDWFDERVIPRELTDNERLVVRTFDARAAAEFACDDPRMDCSRMAVVGFSNGASTAMMAMHEDLGVAKDSRLASVGTEAYFVGGVAYYPGCGLQGQLAGDLDSEDAERFFYPYAPMWVPHAENDSLLGKCEEIRDPQVDSVADARGVSEDRFELRVYAGADHGFDVWFTGDPQADLDAREAAQAETLDLLDQWLQ</sequence>
<gene>
    <name evidence="2" type="ORF">PPSIR1_15610</name>
</gene>
<dbReference type="Pfam" id="PF01738">
    <property type="entry name" value="DLH"/>
    <property type="match status" value="1"/>
</dbReference>
<dbReference type="eggNOG" id="COG0412">
    <property type="taxonomic scope" value="Bacteria"/>
</dbReference>
<evidence type="ECO:0000259" key="1">
    <source>
        <dbReference type="Pfam" id="PF01738"/>
    </source>
</evidence>
<dbReference type="Gene3D" id="3.40.50.1820">
    <property type="entry name" value="alpha/beta hydrolase"/>
    <property type="match status" value="1"/>
</dbReference>
<keyword evidence="3" id="KW-1185">Reference proteome</keyword>
<dbReference type="InterPro" id="IPR029058">
    <property type="entry name" value="AB_hydrolase_fold"/>
</dbReference>
<dbReference type="EMBL" id="ABCS01000116">
    <property type="protein sequence ID" value="EDM74759.1"/>
    <property type="molecule type" value="Genomic_DNA"/>
</dbReference>
<dbReference type="GO" id="GO:0016787">
    <property type="term" value="F:hydrolase activity"/>
    <property type="evidence" value="ECO:0007669"/>
    <property type="project" value="UniProtKB-KW"/>
</dbReference>
<accession>A6GH90</accession>
<dbReference type="AlphaFoldDB" id="A6GH90"/>
<dbReference type="STRING" id="391625.PPSIR1_15610"/>